<keyword evidence="8" id="KW-1185">Reference proteome</keyword>
<dbReference type="InterPro" id="IPR013324">
    <property type="entry name" value="RNA_pol_sigma_r3/r4-like"/>
</dbReference>
<gene>
    <name evidence="7" type="primary">rpoE_2</name>
    <name evidence="7" type="ORF">ROH8110_01033</name>
</gene>
<dbReference type="InterPro" id="IPR007627">
    <property type="entry name" value="RNA_pol_sigma70_r2"/>
</dbReference>
<dbReference type="Proteomes" id="UP000193207">
    <property type="component" value="Unassembled WGS sequence"/>
</dbReference>
<dbReference type="InterPro" id="IPR036388">
    <property type="entry name" value="WH-like_DNA-bd_sf"/>
</dbReference>
<dbReference type="SUPFAM" id="SSF88946">
    <property type="entry name" value="Sigma2 domain of RNA polymerase sigma factors"/>
    <property type="match status" value="1"/>
</dbReference>
<dbReference type="GO" id="GO:0006352">
    <property type="term" value="P:DNA-templated transcription initiation"/>
    <property type="evidence" value="ECO:0007669"/>
    <property type="project" value="InterPro"/>
</dbReference>
<evidence type="ECO:0000313" key="8">
    <source>
        <dbReference type="Proteomes" id="UP000193207"/>
    </source>
</evidence>
<evidence type="ECO:0000256" key="1">
    <source>
        <dbReference type="ARBA" id="ARBA00010641"/>
    </source>
</evidence>
<proteinExistence type="inferred from homology"/>
<dbReference type="OrthoDB" id="9784272at2"/>
<evidence type="ECO:0000256" key="4">
    <source>
        <dbReference type="ARBA" id="ARBA00023163"/>
    </source>
</evidence>
<dbReference type="AlphaFoldDB" id="A0A1X6YL29"/>
<dbReference type="GO" id="GO:0016987">
    <property type="term" value="F:sigma factor activity"/>
    <property type="evidence" value="ECO:0007669"/>
    <property type="project" value="UniProtKB-KW"/>
</dbReference>
<dbReference type="Gene3D" id="1.10.1740.10">
    <property type="match status" value="1"/>
</dbReference>
<evidence type="ECO:0000256" key="2">
    <source>
        <dbReference type="ARBA" id="ARBA00023015"/>
    </source>
</evidence>
<dbReference type="InterPro" id="IPR013325">
    <property type="entry name" value="RNA_pol_sigma_r2"/>
</dbReference>
<dbReference type="InterPro" id="IPR039425">
    <property type="entry name" value="RNA_pol_sigma-70-like"/>
</dbReference>
<name>A0A1X6YL29_9RHOB</name>
<evidence type="ECO:0000256" key="3">
    <source>
        <dbReference type="ARBA" id="ARBA00023082"/>
    </source>
</evidence>
<dbReference type="GO" id="GO:0003677">
    <property type="term" value="F:DNA binding"/>
    <property type="evidence" value="ECO:0007669"/>
    <property type="project" value="InterPro"/>
</dbReference>
<reference evidence="7 8" key="1">
    <citation type="submission" date="2017-03" db="EMBL/GenBank/DDBJ databases">
        <authorList>
            <person name="Afonso C.L."/>
            <person name="Miller P.J."/>
            <person name="Scott M.A."/>
            <person name="Spackman E."/>
            <person name="Goraichik I."/>
            <person name="Dimitrov K.M."/>
            <person name="Suarez D.L."/>
            <person name="Swayne D.E."/>
        </authorList>
    </citation>
    <scope>NUCLEOTIDE SEQUENCE [LARGE SCALE GENOMIC DNA]</scope>
    <source>
        <strain evidence="7 8">CECT 8110</strain>
    </source>
</reference>
<accession>A0A1X6YL29</accession>
<evidence type="ECO:0000313" key="7">
    <source>
        <dbReference type="EMBL" id="SLN24551.1"/>
    </source>
</evidence>
<comment type="similarity">
    <text evidence="1">Belongs to the sigma-70 factor family. ECF subfamily.</text>
</comment>
<dbReference type="InterPro" id="IPR014284">
    <property type="entry name" value="RNA_pol_sigma-70_dom"/>
</dbReference>
<dbReference type="SUPFAM" id="SSF88659">
    <property type="entry name" value="Sigma3 and sigma4 domains of RNA polymerase sigma factors"/>
    <property type="match status" value="1"/>
</dbReference>
<dbReference type="InterPro" id="IPR013249">
    <property type="entry name" value="RNA_pol_sigma70_r4_t2"/>
</dbReference>
<dbReference type="Gene3D" id="1.10.10.10">
    <property type="entry name" value="Winged helix-like DNA-binding domain superfamily/Winged helix DNA-binding domain"/>
    <property type="match status" value="1"/>
</dbReference>
<dbReference type="Pfam" id="PF08281">
    <property type="entry name" value="Sigma70_r4_2"/>
    <property type="match status" value="1"/>
</dbReference>
<feature type="domain" description="RNA polymerase sigma factor 70 region 4 type 2" evidence="6">
    <location>
        <begin position="140"/>
        <end position="191"/>
    </location>
</feature>
<keyword evidence="3" id="KW-0731">Sigma factor</keyword>
<dbReference type="PANTHER" id="PTHR43133:SF62">
    <property type="entry name" value="RNA POLYMERASE SIGMA FACTOR SIGZ"/>
    <property type="match status" value="1"/>
</dbReference>
<sequence length="196" mass="21118">MTKKDDAPGPARAGQEHGAQLSAALGACAAGRSEGIDVILTLEGRQLLGVAMRILGRYDLAEEALQDAMIRVWSKAAQYRAQSGSARGWIYAVLRNRCLNILRDGRRLSVLSPGDLAHVQEARQQIVPPEGWEILSGPGKLSDCLGRLDPQSRHSILLAHVAGFSHGEIAARQNMPLGTIKSLIRRGLVALKECLS</sequence>
<protein>
    <submittedName>
        <fullName evidence="7">ECF RNA polymerase sigma factor RpoE</fullName>
    </submittedName>
</protein>
<dbReference type="NCBIfam" id="TIGR02937">
    <property type="entry name" value="sigma70-ECF"/>
    <property type="match status" value="1"/>
</dbReference>
<organism evidence="7 8">
    <name type="scientific">Roseovarius halotolerans</name>
    <dbReference type="NCBI Taxonomy" id="505353"/>
    <lineage>
        <taxon>Bacteria</taxon>
        <taxon>Pseudomonadati</taxon>
        <taxon>Pseudomonadota</taxon>
        <taxon>Alphaproteobacteria</taxon>
        <taxon>Rhodobacterales</taxon>
        <taxon>Roseobacteraceae</taxon>
        <taxon>Roseovarius</taxon>
    </lineage>
</organism>
<dbReference type="Pfam" id="PF04542">
    <property type="entry name" value="Sigma70_r2"/>
    <property type="match status" value="1"/>
</dbReference>
<keyword evidence="4" id="KW-0804">Transcription</keyword>
<dbReference type="PROSITE" id="PS51257">
    <property type="entry name" value="PROKAR_LIPOPROTEIN"/>
    <property type="match status" value="1"/>
</dbReference>
<dbReference type="RefSeq" id="WP_085817019.1">
    <property type="nucleotide sequence ID" value="NZ_FWFU01000001.1"/>
</dbReference>
<feature type="domain" description="RNA polymerase sigma-70 region 2" evidence="5">
    <location>
        <begin position="44"/>
        <end position="107"/>
    </location>
</feature>
<dbReference type="EMBL" id="FWFU01000001">
    <property type="protein sequence ID" value="SLN24551.1"/>
    <property type="molecule type" value="Genomic_DNA"/>
</dbReference>
<dbReference type="CDD" id="cd06171">
    <property type="entry name" value="Sigma70_r4"/>
    <property type="match status" value="1"/>
</dbReference>
<evidence type="ECO:0000259" key="5">
    <source>
        <dbReference type="Pfam" id="PF04542"/>
    </source>
</evidence>
<keyword evidence="2" id="KW-0805">Transcription regulation</keyword>
<evidence type="ECO:0000259" key="6">
    <source>
        <dbReference type="Pfam" id="PF08281"/>
    </source>
</evidence>
<dbReference type="PANTHER" id="PTHR43133">
    <property type="entry name" value="RNA POLYMERASE ECF-TYPE SIGMA FACTO"/>
    <property type="match status" value="1"/>
</dbReference>